<name>A0AAN9L2T0_CANGL</name>
<reference evidence="1 2" key="1">
    <citation type="submission" date="2024-01" db="EMBL/GenBank/DDBJ databases">
        <title>The genomes of 5 underutilized Papilionoideae crops provide insights into root nodulation and disease resistanc.</title>
        <authorList>
            <person name="Jiang F."/>
        </authorList>
    </citation>
    <scope>NUCLEOTIDE SEQUENCE [LARGE SCALE GENOMIC DNA]</scope>
    <source>
        <strain evidence="1">LVBAO_FW01</strain>
        <tissue evidence="1">Leaves</tissue>
    </source>
</reference>
<dbReference type="AlphaFoldDB" id="A0AAN9L2T0"/>
<dbReference type="Proteomes" id="UP001367508">
    <property type="component" value="Unassembled WGS sequence"/>
</dbReference>
<dbReference type="EMBL" id="JAYMYQ010000005">
    <property type="protein sequence ID" value="KAK7328435.1"/>
    <property type="molecule type" value="Genomic_DNA"/>
</dbReference>
<accession>A0AAN9L2T0</accession>
<comment type="caution">
    <text evidence="1">The sequence shown here is derived from an EMBL/GenBank/DDBJ whole genome shotgun (WGS) entry which is preliminary data.</text>
</comment>
<organism evidence="1 2">
    <name type="scientific">Canavalia gladiata</name>
    <name type="common">Sword bean</name>
    <name type="synonym">Dolichos gladiatus</name>
    <dbReference type="NCBI Taxonomy" id="3824"/>
    <lineage>
        <taxon>Eukaryota</taxon>
        <taxon>Viridiplantae</taxon>
        <taxon>Streptophyta</taxon>
        <taxon>Embryophyta</taxon>
        <taxon>Tracheophyta</taxon>
        <taxon>Spermatophyta</taxon>
        <taxon>Magnoliopsida</taxon>
        <taxon>eudicotyledons</taxon>
        <taxon>Gunneridae</taxon>
        <taxon>Pentapetalae</taxon>
        <taxon>rosids</taxon>
        <taxon>fabids</taxon>
        <taxon>Fabales</taxon>
        <taxon>Fabaceae</taxon>
        <taxon>Papilionoideae</taxon>
        <taxon>50 kb inversion clade</taxon>
        <taxon>NPAAA clade</taxon>
        <taxon>indigoferoid/millettioid clade</taxon>
        <taxon>Phaseoleae</taxon>
        <taxon>Canavalia</taxon>
    </lineage>
</organism>
<keyword evidence="2" id="KW-1185">Reference proteome</keyword>
<sequence length="85" mass="9346">MSRISMARFVSSNLKSPTSARPIFNKVQNHVISLPKKPIQTKGCINDFNSNHGRIAEVLYSVCSGARLHALGKPSELGKQFKPIP</sequence>
<evidence type="ECO:0000313" key="2">
    <source>
        <dbReference type="Proteomes" id="UP001367508"/>
    </source>
</evidence>
<gene>
    <name evidence="1" type="ORF">VNO77_22541</name>
</gene>
<protein>
    <submittedName>
        <fullName evidence="1">Uncharacterized protein</fullName>
    </submittedName>
</protein>
<evidence type="ECO:0000313" key="1">
    <source>
        <dbReference type="EMBL" id="KAK7328435.1"/>
    </source>
</evidence>
<proteinExistence type="predicted"/>